<evidence type="ECO:0000313" key="2">
    <source>
        <dbReference type="Proteomes" id="UP000813463"/>
    </source>
</evidence>
<dbReference type="InterPro" id="IPR044730">
    <property type="entry name" value="RNase_H-like_dom_plant"/>
</dbReference>
<dbReference type="RefSeq" id="XP_021847290.1">
    <property type="nucleotide sequence ID" value="XM_021991598.1"/>
</dbReference>
<dbReference type="GO" id="GO:0003676">
    <property type="term" value="F:nucleic acid binding"/>
    <property type="evidence" value="ECO:0007669"/>
    <property type="project" value="InterPro"/>
</dbReference>
<dbReference type="InterPro" id="IPR002156">
    <property type="entry name" value="RNaseH_domain"/>
</dbReference>
<name>A0A9R0JUR5_SPIOL</name>
<dbReference type="GO" id="GO:0004523">
    <property type="term" value="F:RNA-DNA hybrid ribonuclease activity"/>
    <property type="evidence" value="ECO:0007669"/>
    <property type="project" value="InterPro"/>
</dbReference>
<dbReference type="PANTHER" id="PTHR47723">
    <property type="entry name" value="OS05G0353850 PROTEIN"/>
    <property type="match status" value="1"/>
</dbReference>
<dbReference type="InterPro" id="IPR053151">
    <property type="entry name" value="RNase_H-like"/>
</dbReference>
<dbReference type="InterPro" id="IPR036397">
    <property type="entry name" value="RNaseH_sf"/>
</dbReference>
<accession>A0A9R0JUR5</accession>
<reference evidence="3" key="2">
    <citation type="submission" date="2025-08" db="UniProtKB">
        <authorList>
            <consortium name="RefSeq"/>
        </authorList>
    </citation>
    <scope>IDENTIFICATION</scope>
    <source>
        <tissue evidence="3">Leaf</tissue>
    </source>
</reference>
<feature type="domain" description="RNase H type-1" evidence="1">
    <location>
        <begin position="19"/>
        <end position="115"/>
    </location>
</feature>
<dbReference type="GeneID" id="110787017"/>
<dbReference type="AlphaFoldDB" id="A0A9R0JUR5"/>
<dbReference type="Gene3D" id="3.30.420.10">
    <property type="entry name" value="Ribonuclease H-like superfamily/Ribonuclease H"/>
    <property type="match status" value="1"/>
</dbReference>
<dbReference type="SUPFAM" id="SSF53098">
    <property type="entry name" value="Ribonuclease H-like"/>
    <property type="match status" value="1"/>
</dbReference>
<protein>
    <recommendedName>
        <fullName evidence="1">RNase H type-1 domain-containing protein</fullName>
    </recommendedName>
</protein>
<gene>
    <name evidence="3" type="primary">LOC110787017</name>
</gene>
<dbReference type="Proteomes" id="UP000813463">
    <property type="component" value="Chromosome 6"/>
</dbReference>
<dbReference type="KEGG" id="soe:110787017"/>
<evidence type="ECO:0000259" key="1">
    <source>
        <dbReference type="Pfam" id="PF13456"/>
    </source>
</evidence>
<proteinExistence type="predicted"/>
<dbReference type="OrthoDB" id="690769at2759"/>
<dbReference type="CDD" id="cd06222">
    <property type="entry name" value="RNase_H_like"/>
    <property type="match status" value="1"/>
</dbReference>
<dbReference type="InterPro" id="IPR012337">
    <property type="entry name" value="RNaseH-like_sf"/>
</dbReference>
<organism evidence="2 3">
    <name type="scientific">Spinacia oleracea</name>
    <name type="common">Spinach</name>
    <dbReference type="NCBI Taxonomy" id="3562"/>
    <lineage>
        <taxon>Eukaryota</taxon>
        <taxon>Viridiplantae</taxon>
        <taxon>Streptophyta</taxon>
        <taxon>Embryophyta</taxon>
        <taxon>Tracheophyta</taxon>
        <taxon>Spermatophyta</taxon>
        <taxon>Magnoliopsida</taxon>
        <taxon>eudicotyledons</taxon>
        <taxon>Gunneridae</taxon>
        <taxon>Pentapetalae</taxon>
        <taxon>Caryophyllales</taxon>
        <taxon>Chenopodiaceae</taxon>
        <taxon>Chenopodioideae</taxon>
        <taxon>Anserineae</taxon>
        <taxon>Spinacia</taxon>
    </lineage>
</organism>
<dbReference type="Pfam" id="PF13456">
    <property type="entry name" value="RVT_3"/>
    <property type="match status" value="1"/>
</dbReference>
<keyword evidence="2" id="KW-1185">Reference proteome</keyword>
<dbReference type="PANTHER" id="PTHR47723:SF20">
    <property type="entry name" value="RNASE H TYPE-1 DOMAIN-CONTAINING PROTEIN"/>
    <property type="match status" value="1"/>
</dbReference>
<sequence>MPQKNHAWLPPADGYMKLNVDGNWKAQNEAGGGAVFRGSEGTWYMGFASKFNVITPLAAELYSIREGLMMAVDYGIKKLELKTDAEILVKMVQSVEDSYHHDLSPVLKDVACLMTRGFPTKAGARGHSYYKDHGCNDINNIYIATSTTMMAKGKGSTVHGRVDVDDA</sequence>
<evidence type="ECO:0000313" key="3">
    <source>
        <dbReference type="RefSeq" id="XP_021847290.1"/>
    </source>
</evidence>
<reference evidence="2" key="1">
    <citation type="journal article" date="2021" name="Nat. Commun.">
        <title>Genomic analyses provide insights into spinach domestication and the genetic basis of agronomic traits.</title>
        <authorList>
            <person name="Cai X."/>
            <person name="Sun X."/>
            <person name="Xu C."/>
            <person name="Sun H."/>
            <person name="Wang X."/>
            <person name="Ge C."/>
            <person name="Zhang Z."/>
            <person name="Wang Q."/>
            <person name="Fei Z."/>
            <person name="Jiao C."/>
            <person name="Wang Q."/>
        </authorList>
    </citation>
    <scope>NUCLEOTIDE SEQUENCE [LARGE SCALE GENOMIC DNA]</scope>
    <source>
        <strain evidence="2">cv. Varoflay</strain>
    </source>
</reference>